<feature type="transmembrane region" description="Helical" evidence="1">
    <location>
        <begin position="31"/>
        <end position="49"/>
    </location>
</feature>
<dbReference type="EMBL" id="JASKYM010000001">
    <property type="protein sequence ID" value="MDK2562413.1"/>
    <property type="molecule type" value="Genomic_DNA"/>
</dbReference>
<dbReference type="RefSeq" id="WP_284131392.1">
    <property type="nucleotide sequence ID" value="NZ_JASKYM010000001.1"/>
</dbReference>
<protein>
    <submittedName>
        <fullName evidence="2">DUF2809 domain-containing protein</fullName>
    </submittedName>
</protein>
<dbReference type="Pfam" id="PF10990">
    <property type="entry name" value="DUF2809"/>
    <property type="match status" value="1"/>
</dbReference>
<evidence type="ECO:0000256" key="1">
    <source>
        <dbReference type="SAM" id="Phobius"/>
    </source>
</evidence>
<feature type="transmembrane region" description="Helical" evidence="1">
    <location>
        <begin position="7"/>
        <end position="25"/>
    </location>
</feature>
<reference evidence="2 3" key="1">
    <citation type="submission" date="2023-05" db="EMBL/GenBank/DDBJ databases">
        <title>Rombocin, a short stable natural nisin variant, displays selective antimicrobial activity against Listeria monocytogenes and employs dual mode of action to kill target bacterial strains.</title>
        <authorList>
            <person name="Wambui J."/>
            <person name="Stephan R."/>
            <person name="Kuipers O.P."/>
        </authorList>
    </citation>
    <scope>NUCLEOTIDE SEQUENCE [LARGE SCALE GENOMIC DNA]</scope>
    <source>
        <strain evidence="2 3">RC002</strain>
    </source>
</reference>
<proteinExistence type="predicted"/>
<evidence type="ECO:0000313" key="2">
    <source>
        <dbReference type="EMBL" id="MDK2562413.1"/>
    </source>
</evidence>
<gene>
    <name evidence="2" type="ORF">QOZ84_02540</name>
</gene>
<feature type="transmembrane region" description="Helical" evidence="1">
    <location>
        <begin position="61"/>
        <end position="78"/>
    </location>
</feature>
<evidence type="ECO:0000313" key="3">
    <source>
        <dbReference type="Proteomes" id="UP001301012"/>
    </source>
</evidence>
<keyword evidence="1" id="KW-0472">Membrane</keyword>
<keyword evidence="3" id="KW-1185">Reference proteome</keyword>
<dbReference type="InterPro" id="IPR021257">
    <property type="entry name" value="DUF2809"/>
</dbReference>
<keyword evidence="1" id="KW-1133">Transmembrane helix</keyword>
<feature type="transmembrane region" description="Helical" evidence="1">
    <location>
        <begin position="105"/>
        <end position="126"/>
    </location>
</feature>
<comment type="caution">
    <text evidence="2">The sequence shown here is derived from an EMBL/GenBank/DDBJ whole genome shotgun (WGS) entry which is preliminary data.</text>
</comment>
<organism evidence="2 3">
    <name type="scientific">Romboutsia sedimentorum</name>
    <dbReference type="NCBI Taxonomy" id="1368474"/>
    <lineage>
        <taxon>Bacteria</taxon>
        <taxon>Bacillati</taxon>
        <taxon>Bacillota</taxon>
        <taxon>Clostridia</taxon>
        <taxon>Peptostreptococcales</taxon>
        <taxon>Peptostreptococcaceae</taxon>
        <taxon>Romboutsia</taxon>
    </lineage>
</organism>
<dbReference type="Proteomes" id="UP001301012">
    <property type="component" value="Unassembled WGS sequence"/>
</dbReference>
<name>A0ABT7E654_9FIRM</name>
<sequence length="129" mass="14973">MRIRVRYFIITSVVLVMGLLSRKFMFIFPNSIAPFVGDMLWAMMVYFGFRFLFPKLELLKSFNIAIIFTFIIEISQLYQSDWINTIRDTTLGGLVLGHGFLWEDLISYCIGIMIGIVIDKILNVFLGRS</sequence>
<accession>A0ABT7E654</accession>
<keyword evidence="1" id="KW-0812">Transmembrane</keyword>